<organism evidence="2 3">
    <name type="scientific">Candidatus Kaiserbacteria bacterium CG10_big_fil_rev_8_21_14_0_10_44_10</name>
    <dbReference type="NCBI Taxonomy" id="1974606"/>
    <lineage>
        <taxon>Bacteria</taxon>
        <taxon>Candidatus Kaiseribacteriota</taxon>
    </lineage>
</organism>
<dbReference type="AlphaFoldDB" id="A0A2H0UH02"/>
<sequence length="76" mass="8493">MLKSVKATFLTAVLVMTMIMSPWNAEVASARTVTNDTISDQEKVAEATAREAVEEYMRLILYIIISRLEAQVEAND</sequence>
<reference evidence="3" key="1">
    <citation type="submission" date="2017-09" db="EMBL/GenBank/DDBJ databases">
        <title>Depth-based differentiation of microbial function through sediment-hosted aquifers and enrichment of novel symbionts in the deep terrestrial subsurface.</title>
        <authorList>
            <person name="Probst A.J."/>
            <person name="Ladd B."/>
            <person name="Jarett J.K."/>
            <person name="Geller-Mcgrath D.E."/>
            <person name="Sieber C.M.K."/>
            <person name="Emerson J.B."/>
            <person name="Anantharaman K."/>
            <person name="Thomas B.C."/>
            <person name="Malmstrom R."/>
            <person name="Stieglmeier M."/>
            <person name="Klingl A."/>
            <person name="Woyke T."/>
            <person name="Ryan C.M."/>
            <person name="Banfield J.F."/>
        </authorList>
    </citation>
    <scope>NUCLEOTIDE SEQUENCE [LARGE SCALE GENOMIC DNA]</scope>
</reference>
<evidence type="ECO:0000256" key="1">
    <source>
        <dbReference type="SAM" id="SignalP"/>
    </source>
</evidence>
<keyword evidence="1" id="KW-0732">Signal</keyword>
<proteinExistence type="predicted"/>
<evidence type="ECO:0008006" key="4">
    <source>
        <dbReference type="Google" id="ProtNLM"/>
    </source>
</evidence>
<accession>A0A2H0UH02</accession>
<protein>
    <recommendedName>
        <fullName evidence="4">DUF5667 domain-containing protein</fullName>
    </recommendedName>
</protein>
<gene>
    <name evidence="2" type="ORF">COU14_03260</name>
</gene>
<evidence type="ECO:0000313" key="3">
    <source>
        <dbReference type="Proteomes" id="UP000229612"/>
    </source>
</evidence>
<feature type="signal peptide" evidence="1">
    <location>
        <begin position="1"/>
        <end position="25"/>
    </location>
</feature>
<dbReference type="EMBL" id="PFBG01000036">
    <property type="protein sequence ID" value="PIR85640.1"/>
    <property type="molecule type" value="Genomic_DNA"/>
</dbReference>
<feature type="chain" id="PRO_5013668562" description="DUF5667 domain-containing protein" evidence="1">
    <location>
        <begin position="26"/>
        <end position="76"/>
    </location>
</feature>
<name>A0A2H0UH02_9BACT</name>
<dbReference type="Proteomes" id="UP000229612">
    <property type="component" value="Unassembled WGS sequence"/>
</dbReference>
<evidence type="ECO:0000313" key="2">
    <source>
        <dbReference type="EMBL" id="PIR85640.1"/>
    </source>
</evidence>
<comment type="caution">
    <text evidence="2">The sequence shown here is derived from an EMBL/GenBank/DDBJ whole genome shotgun (WGS) entry which is preliminary data.</text>
</comment>